<dbReference type="SUPFAM" id="SSF51735">
    <property type="entry name" value="NAD(P)-binding Rossmann-fold domains"/>
    <property type="match status" value="1"/>
</dbReference>
<dbReference type="OMA" id="GWGEQKF"/>
<dbReference type="InterPro" id="IPR002328">
    <property type="entry name" value="ADH_Zn_CS"/>
</dbReference>
<dbReference type="PANTHER" id="PTHR42683">
    <property type="entry name" value="ALDEHYDE REDUCTASE"/>
    <property type="match status" value="1"/>
</dbReference>
<comment type="similarity">
    <text evidence="5">Belongs to the zinc-containing alcohol dehydrogenase family.</text>
</comment>
<dbReference type="InterPro" id="IPR013154">
    <property type="entry name" value="ADH-like_N"/>
</dbReference>
<dbReference type="Gene3D" id="3.40.50.720">
    <property type="entry name" value="NAD(P)-binding Rossmann-like Domain"/>
    <property type="match status" value="1"/>
</dbReference>
<evidence type="ECO:0000313" key="7">
    <source>
        <dbReference type="EMBL" id="GAA98437.1"/>
    </source>
</evidence>
<evidence type="ECO:0000259" key="6">
    <source>
        <dbReference type="SMART" id="SM00829"/>
    </source>
</evidence>
<evidence type="ECO:0000313" key="8">
    <source>
        <dbReference type="Proteomes" id="UP000009131"/>
    </source>
</evidence>
<reference evidence="7 8" key="1">
    <citation type="journal article" date="2011" name="J. Gen. Appl. Microbiol.">
        <title>Draft genome sequencing of the enigmatic basidiomycete Mixia osmundae.</title>
        <authorList>
            <person name="Nishida H."/>
            <person name="Nagatsuka Y."/>
            <person name="Sugiyama J."/>
        </authorList>
    </citation>
    <scope>NUCLEOTIDE SEQUENCE [LARGE SCALE GENOMIC DNA]</scope>
    <source>
        <strain evidence="8">CBS 9802 / IAM 14324 / JCM 22182 / KY 12970</strain>
    </source>
</reference>
<protein>
    <recommendedName>
        <fullName evidence="6">Enoyl reductase (ER) domain-containing protein</fullName>
    </recommendedName>
</protein>
<dbReference type="STRING" id="764103.G7E6H7"/>
<evidence type="ECO:0000256" key="3">
    <source>
        <dbReference type="ARBA" id="ARBA00022833"/>
    </source>
</evidence>
<dbReference type="GO" id="GO:0008270">
    <property type="term" value="F:zinc ion binding"/>
    <property type="evidence" value="ECO:0007669"/>
    <property type="project" value="InterPro"/>
</dbReference>
<proteinExistence type="inferred from homology"/>
<evidence type="ECO:0000256" key="2">
    <source>
        <dbReference type="ARBA" id="ARBA00022723"/>
    </source>
</evidence>
<organism evidence="7 8">
    <name type="scientific">Mixia osmundae (strain CBS 9802 / IAM 14324 / JCM 22182 / KY 12970)</name>
    <dbReference type="NCBI Taxonomy" id="764103"/>
    <lineage>
        <taxon>Eukaryota</taxon>
        <taxon>Fungi</taxon>
        <taxon>Dikarya</taxon>
        <taxon>Basidiomycota</taxon>
        <taxon>Pucciniomycotina</taxon>
        <taxon>Mixiomycetes</taxon>
        <taxon>Mixiales</taxon>
        <taxon>Mixiaceae</taxon>
        <taxon>Mixia</taxon>
    </lineage>
</organism>
<dbReference type="EMBL" id="BABT02000152">
    <property type="protein sequence ID" value="GAA98437.1"/>
    <property type="molecule type" value="Genomic_DNA"/>
</dbReference>
<dbReference type="Proteomes" id="UP000009131">
    <property type="component" value="Unassembled WGS sequence"/>
</dbReference>
<dbReference type="InterPro" id="IPR013149">
    <property type="entry name" value="ADH-like_C"/>
</dbReference>
<keyword evidence="3 5" id="KW-0862">Zinc</keyword>
<dbReference type="GO" id="GO:0016616">
    <property type="term" value="F:oxidoreductase activity, acting on the CH-OH group of donors, NAD or NADP as acceptor"/>
    <property type="evidence" value="ECO:0007669"/>
    <property type="project" value="InterPro"/>
</dbReference>
<comment type="caution">
    <text evidence="7">The sequence shown here is derived from an EMBL/GenBank/DDBJ whole genome shotgun (WGS) entry which is preliminary data.</text>
</comment>
<feature type="domain" description="Enoyl reductase (ER)" evidence="6">
    <location>
        <begin position="20"/>
        <end position="353"/>
    </location>
</feature>
<keyword evidence="2 5" id="KW-0479">Metal-binding</keyword>
<keyword evidence="4" id="KW-0560">Oxidoreductase</keyword>
<dbReference type="PROSITE" id="PS00059">
    <property type="entry name" value="ADH_ZINC"/>
    <property type="match status" value="1"/>
</dbReference>
<comment type="cofactor">
    <cofactor evidence="1 5">
        <name>Zn(2+)</name>
        <dbReference type="ChEBI" id="CHEBI:29105"/>
    </cofactor>
</comment>
<dbReference type="Pfam" id="PF08240">
    <property type="entry name" value="ADH_N"/>
    <property type="match status" value="1"/>
</dbReference>
<name>G7E6H7_MIXOS</name>
<dbReference type="HOGENOM" id="CLU_026673_20_2_1"/>
<dbReference type="RefSeq" id="XP_014568967.1">
    <property type="nucleotide sequence ID" value="XM_014713481.1"/>
</dbReference>
<evidence type="ECO:0000256" key="1">
    <source>
        <dbReference type="ARBA" id="ARBA00001947"/>
    </source>
</evidence>
<dbReference type="InterPro" id="IPR047109">
    <property type="entry name" value="CAD-like"/>
</dbReference>
<dbReference type="SUPFAM" id="SSF50129">
    <property type="entry name" value="GroES-like"/>
    <property type="match status" value="1"/>
</dbReference>
<keyword evidence="8" id="KW-1185">Reference proteome</keyword>
<accession>G7E6H7</accession>
<dbReference type="InterPro" id="IPR020843">
    <property type="entry name" value="ER"/>
</dbReference>
<sequence length="360" mass="38577">MSSITKNPITWKGYGIASTKDYKNFSVRDFEPKKADDYDIDIAISHCGVCASDHHTISGGWGPVADEHLIAGHEVVGKVVKVGSKVSSIKEGDRVAVGAQVCSCFECNNCKNDNENYCPNGVDTYNAKYPNGDLAHGGYSAGIRVHERFVFPLPEALKSEDAAPMACAGLTVYSPIVRNGTGPGKRVAVLGLGGLGHFAVQWIKALGAEAVVFSHSPSKKEDALKLGATDFVDTSKKDFEKPWAGKIDLIISTASSTKGLDLNPYISTLVPQGKLVYVGMPEESLGEIKSQQLAGNGAFIGSSHIGSKKEALAMYKLAADKGVKPMLLVLPMKEAGKAIQLIEDNKQRYRTVLVQDIVDY</sequence>
<dbReference type="Gene3D" id="3.90.180.10">
    <property type="entry name" value="Medium-chain alcohol dehydrogenases, catalytic domain"/>
    <property type="match status" value="1"/>
</dbReference>
<reference evidence="7 8" key="2">
    <citation type="journal article" date="2012" name="Open Biol.">
        <title>Characteristics of nucleosomes and linker DNA regions on the genome of the basidiomycete Mixia osmundae revealed by mono- and dinucleosome mapping.</title>
        <authorList>
            <person name="Nishida H."/>
            <person name="Kondo S."/>
            <person name="Matsumoto T."/>
            <person name="Suzuki Y."/>
            <person name="Yoshikawa H."/>
            <person name="Taylor T.D."/>
            <person name="Sugiyama J."/>
        </authorList>
    </citation>
    <scope>NUCLEOTIDE SEQUENCE [LARGE SCALE GENOMIC DNA]</scope>
    <source>
        <strain evidence="8">CBS 9802 / IAM 14324 / JCM 22182 / KY 12970</strain>
    </source>
</reference>
<dbReference type="InParanoid" id="G7E6H7"/>
<dbReference type="FunFam" id="3.40.50.720:FF:000022">
    <property type="entry name" value="Cinnamyl alcohol dehydrogenase"/>
    <property type="match status" value="1"/>
</dbReference>
<evidence type="ECO:0000256" key="4">
    <source>
        <dbReference type="ARBA" id="ARBA00023002"/>
    </source>
</evidence>
<dbReference type="InterPro" id="IPR011032">
    <property type="entry name" value="GroES-like_sf"/>
</dbReference>
<dbReference type="Pfam" id="PF00107">
    <property type="entry name" value="ADH_zinc_N"/>
    <property type="match status" value="1"/>
</dbReference>
<evidence type="ECO:0000256" key="5">
    <source>
        <dbReference type="RuleBase" id="RU361277"/>
    </source>
</evidence>
<dbReference type="eggNOG" id="KOG0023">
    <property type="taxonomic scope" value="Eukaryota"/>
</dbReference>
<dbReference type="InterPro" id="IPR036291">
    <property type="entry name" value="NAD(P)-bd_dom_sf"/>
</dbReference>
<dbReference type="SMART" id="SM00829">
    <property type="entry name" value="PKS_ER"/>
    <property type="match status" value="1"/>
</dbReference>
<dbReference type="AlphaFoldDB" id="G7E6H7"/>
<gene>
    <name evidence="7" type="primary">Mo05123</name>
    <name evidence="7" type="ORF">E5Q_05123</name>
</gene>
<dbReference type="OrthoDB" id="1879366at2759"/>
<dbReference type="CDD" id="cd05283">
    <property type="entry name" value="CAD1"/>
    <property type="match status" value="1"/>
</dbReference>